<evidence type="ECO:0000313" key="2">
    <source>
        <dbReference type="EMBL" id="ESA00528.1"/>
    </source>
</evidence>
<sequence length="65" mass="7742">MLFKFFLGIGFNFHFGSVSARPFTWIGYWRDPSLGSRDGEVRRYWRDPSLWIGIGKTLHLDWISF</sequence>
<gene>
    <name evidence="2" type="ORF">GLOINDRAFT_8402</name>
</gene>
<keyword evidence="1" id="KW-0732">Signal</keyword>
<organism evidence="2">
    <name type="scientific">Rhizophagus irregularis (strain DAOM 181602 / DAOM 197198 / MUCL 43194)</name>
    <name type="common">Arbuscular mycorrhizal fungus</name>
    <name type="synonym">Glomus intraradices</name>
    <dbReference type="NCBI Taxonomy" id="747089"/>
    <lineage>
        <taxon>Eukaryota</taxon>
        <taxon>Fungi</taxon>
        <taxon>Fungi incertae sedis</taxon>
        <taxon>Mucoromycota</taxon>
        <taxon>Glomeromycotina</taxon>
        <taxon>Glomeromycetes</taxon>
        <taxon>Glomerales</taxon>
        <taxon>Glomeraceae</taxon>
        <taxon>Rhizophagus</taxon>
    </lineage>
</organism>
<evidence type="ECO:0000256" key="1">
    <source>
        <dbReference type="SAM" id="SignalP"/>
    </source>
</evidence>
<feature type="signal peptide" evidence="1">
    <location>
        <begin position="1"/>
        <end position="20"/>
    </location>
</feature>
<name>U9T2J2_RHIID</name>
<proteinExistence type="predicted"/>
<dbReference type="HOGENOM" id="CLU_2850857_0_0_1"/>
<accession>U9T2J2</accession>
<feature type="chain" id="PRO_5004689967" evidence="1">
    <location>
        <begin position="21"/>
        <end position="65"/>
    </location>
</feature>
<reference evidence="2" key="1">
    <citation type="submission" date="2013-07" db="EMBL/GenBank/DDBJ databases">
        <title>The genome of an arbuscular mycorrhizal fungus provides insights into the evolution of the oldest plant symbiosis.</title>
        <authorList>
            <consortium name="DOE Joint Genome Institute"/>
            <person name="Tisserant E."/>
            <person name="Malbreil M."/>
            <person name="Kuo A."/>
            <person name="Kohler A."/>
            <person name="Symeonidi A."/>
            <person name="Balestrini R."/>
            <person name="Charron P."/>
            <person name="Duensing N."/>
            <person name="Frei-dit-Frey N."/>
            <person name="Gianinazzi-Pearson V."/>
            <person name="Gilbert B."/>
            <person name="Handa Y."/>
            <person name="Hijri M."/>
            <person name="Kaul R."/>
            <person name="Kawaguchi M."/>
            <person name="Krajinski F."/>
            <person name="Lammers P."/>
            <person name="Lapierre D."/>
            <person name="Masclaux F.G."/>
            <person name="Murat C."/>
            <person name="Morin E."/>
            <person name="Ndikumana S."/>
            <person name="Pagni M."/>
            <person name="Petitpierre D."/>
            <person name="Requena N."/>
            <person name="Rosikiewicz P."/>
            <person name="Riley R."/>
            <person name="Saito K."/>
            <person name="San Clemente H."/>
            <person name="Shapiro H."/>
            <person name="van Tuinen D."/>
            <person name="Becard G."/>
            <person name="Bonfante P."/>
            <person name="Paszkowski U."/>
            <person name="Shachar-Hill Y."/>
            <person name="Young J.P."/>
            <person name="Sanders I.R."/>
            <person name="Henrissat B."/>
            <person name="Rensing S.A."/>
            <person name="Grigoriev I.V."/>
            <person name="Corradi N."/>
            <person name="Roux C."/>
            <person name="Martin F."/>
        </authorList>
    </citation>
    <scope>NUCLEOTIDE SEQUENCE</scope>
    <source>
        <strain evidence="2">DAOM 197198</strain>
    </source>
</reference>
<dbReference type="AlphaFoldDB" id="U9T2J2"/>
<protein>
    <submittedName>
        <fullName evidence="2">Uncharacterized protein</fullName>
    </submittedName>
</protein>
<dbReference type="EMBL" id="KI297140">
    <property type="protein sequence ID" value="ESA00528.1"/>
    <property type="molecule type" value="Genomic_DNA"/>
</dbReference>